<evidence type="ECO:0000256" key="2">
    <source>
        <dbReference type="ARBA" id="ARBA00004651"/>
    </source>
</evidence>
<evidence type="ECO:0000256" key="6">
    <source>
        <dbReference type="ARBA" id="ARBA00022692"/>
    </source>
</evidence>
<dbReference type="Pfam" id="PF01292">
    <property type="entry name" value="Ni_hydr_CYTB"/>
    <property type="match status" value="1"/>
</dbReference>
<dbReference type="PANTHER" id="PTHR30529">
    <property type="entry name" value="CYTOCHROME B561"/>
    <property type="match status" value="1"/>
</dbReference>
<evidence type="ECO:0000256" key="11">
    <source>
        <dbReference type="ARBA" id="ARBA00023136"/>
    </source>
</evidence>
<dbReference type="SUPFAM" id="SSF81342">
    <property type="entry name" value="Transmembrane di-heme cytochromes"/>
    <property type="match status" value="1"/>
</dbReference>
<feature type="domain" description="Cytochrome b561 bacterial/Ni-hydrogenase" evidence="14">
    <location>
        <begin position="9"/>
        <end position="179"/>
    </location>
</feature>
<dbReference type="InterPro" id="IPR016174">
    <property type="entry name" value="Di-haem_cyt_TM"/>
</dbReference>
<keyword evidence="11 13" id="KW-0472">Membrane</keyword>
<dbReference type="GO" id="GO:0009055">
    <property type="term" value="F:electron transfer activity"/>
    <property type="evidence" value="ECO:0007669"/>
    <property type="project" value="InterPro"/>
</dbReference>
<evidence type="ECO:0000256" key="8">
    <source>
        <dbReference type="ARBA" id="ARBA00022982"/>
    </source>
</evidence>
<evidence type="ECO:0000256" key="10">
    <source>
        <dbReference type="ARBA" id="ARBA00023004"/>
    </source>
</evidence>
<gene>
    <name evidence="15" type="ORF">FOKN1_1870</name>
</gene>
<dbReference type="AlphaFoldDB" id="A0A1Z4VRZ9"/>
<accession>A0A1Z4VRZ9</accession>
<keyword evidence="5" id="KW-0349">Heme</keyword>
<keyword evidence="10" id="KW-0408">Iron</keyword>
<evidence type="ECO:0000313" key="15">
    <source>
        <dbReference type="EMBL" id="BAZ94255.1"/>
    </source>
</evidence>
<keyword evidence="3" id="KW-0813">Transport</keyword>
<dbReference type="KEGG" id="ttc:FOKN1_1870"/>
<dbReference type="InterPro" id="IPR052168">
    <property type="entry name" value="Cytochrome_b561_oxidase"/>
</dbReference>
<feature type="transmembrane region" description="Helical" evidence="13">
    <location>
        <begin position="12"/>
        <end position="34"/>
    </location>
</feature>
<keyword evidence="6 13" id="KW-0812">Transmembrane</keyword>
<proteinExistence type="inferred from homology"/>
<evidence type="ECO:0000259" key="14">
    <source>
        <dbReference type="Pfam" id="PF01292"/>
    </source>
</evidence>
<dbReference type="PANTHER" id="PTHR30529:SF1">
    <property type="entry name" value="CYTOCHROME B561 HOMOLOG 2"/>
    <property type="match status" value="1"/>
</dbReference>
<dbReference type="GO" id="GO:0022904">
    <property type="term" value="P:respiratory electron transport chain"/>
    <property type="evidence" value="ECO:0007669"/>
    <property type="project" value="InterPro"/>
</dbReference>
<reference evidence="15 16" key="1">
    <citation type="submission" date="2017-05" db="EMBL/GenBank/DDBJ databases">
        <title>Thiocyanate degradation by Thiohalobacter thiocyanaticus FOKN1.</title>
        <authorList>
            <person name="Oshiki M."/>
            <person name="Fukushima T."/>
            <person name="Kawano S."/>
            <person name="Nakagawa J."/>
        </authorList>
    </citation>
    <scope>NUCLEOTIDE SEQUENCE [LARGE SCALE GENOMIC DNA]</scope>
    <source>
        <strain evidence="15 16">FOKN1</strain>
    </source>
</reference>
<dbReference type="OrthoDB" id="9793784at2"/>
<name>A0A1Z4VRZ9_9GAMM</name>
<feature type="transmembrane region" description="Helical" evidence="13">
    <location>
        <begin position="49"/>
        <end position="68"/>
    </location>
</feature>
<organism evidence="15 16">
    <name type="scientific">Thiohalobacter thiocyanaticus</name>
    <dbReference type="NCBI Taxonomy" id="585455"/>
    <lineage>
        <taxon>Bacteria</taxon>
        <taxon>Pseudomonadati</taxon>
        <taxon>Pseudomonadota</taxon>
        <taxon>Gammaproteobacteria</taxon>
        <taxon>Thiohalobacterales</taxon>
        <taxon>Thiohalobacteraceae</taxon>
        <taxon>Thiohalobacter</taxon>
    </lineage>
</organism>
<keyword evidence="7" id="KW-0479">Metal-binding</keyword>
<evidence type="ECO:0000256" key="4">
    <source>
        <dbReference type="ARBA" id="ARBA00022475"/>
    </source>
</evidence>
<dbReference type="Proteomes" id="UP000218765">
    <property type="component" value="Chromosome"/>
</dbReference>
<dbReference type="GO" id="GO:0020037">
    <property type="term" value="F:heme binding"/>
    <property type="evidence" value="ECO:0007669"/>
    <property type="project" value="TreeGrafter"/>
</dbReference>
<evidence type="ECO:0000256" key="12">
    <source>
        <dbReference type="ARBA" id="ARBA00037975"/>
    </source>
</evidence>
<sequence length="185" mass="21330">MLRNTSTGYGWISILLHWLVALVIIGLFALGLWMTDLTYYDPWYREAPAIHKSVGILLFLAIVLRLAWRWCNPRPVPLSNHKPWERQLAHWTHVLLYALPLLVMVSGYLISTAEGRPVEVFGWFSVPATFSGYEQQEDIAGEIHEILAFILIGLASVHALAALKHHYIDRDRTLRRMLRSRNDMT</sequence>
<keyword evidence="16" id="KW-1185">Reference proteome</keyword>
<dbReference type="EMBL" id="AP018052">
    <property type="protein sequence ID" value="BAZ94255.1"/>
    <property type="molecule type" value="Genomic_DNA"/>
</dbReference>
<keyword evidence="8" id="KW-0249">Electron transport</keyword>
<comment type="cofactor">
    <cofactor evidence="1">
        <name>heme b</name>
        <dbReference type="ChEBI" id="CHEBI:60344"/>
    </cofactor>
</comment>
<dbReference type="Gene3D" id="1.20.950.20">
    <property type="entry name" value="Transmembrane di-heme cytochromes, Chain C"/>
    <property type="match status" value="2"/>
</dbReference>
<keyword evidence="9 13" id="KW-1133">Transmembrane helix</keyword>
<dbReference type="GO" id="GO:0046872">
    <property type="term" value="F:metal ion binding"/>
    <property type="evidence" value="ECO:0007669"/>
    <property type="project" value="UniProtKB-KW"/>
</dbReference>
<evidence type="ECO:0000256" key="13">
    <source>
        <dbReference type="SAM" id="Phobius"/>
    </source>
</evidence>
<evidence type="ECO:0000256" key="1">
    <source>
        <dbReference type="ARBA" id="ARBA00001970"/>
    </source>
</evidence>
<comment type="similarity">
    <text evidence="12">Belongs to the cytochrome b561 family.</text>
</comment>
<feature type="transmembrane region" description="Helical" evidence="13">
    <location>
        <begin position="88"/>
        <end position="110"/>
    </location>
</feature>
<evidence type="ECO:0000256" key="5">
    <source>
        <dbReference type="ARBA" id="ARBA00022617"/>
    </source>
</evidence>
<evidence type="ECO:0000256" key="3">
    <source>
        <dbReference type="ARBA" id="ARBA00022448"/>
    </source>
</evidence>
<evidence type="ECO:0000256" key="7">
    <source>
        <dbReference type="ARBA" id="ARBA00022723"/>
    </source>
</evidence>
<comment type="subcellular location">
    <subcellularLocation>
        <location evidence="2">Cell membrane</location>
        <topology evidence="2">Multi-pass membrane protein</topology>
    </subcellularLocation>
</comment>
<feature type="transmembrane region" description="Helical" evidence="13">
    <location>
        <begin position="146"/>
        <end position="167"/>
    </location>
</feature>
<evidence type="ECO:0000313" key="16">
    <source>
        <dbReference type="Proteomes" id="UP000218765"/>
    </source>
</evidence>
<dbReference type="InterPro" id="IPR011577">
    <property type="entry name" value="Cyt_b561_bac/Ni-Hgenase"/>
</dbReference>
<keyword evidence="4" id="KW-1003">Cell membrane</keyword>
<protein>
    <submittedName>
        <fullName evidence="15">Cytochrome B561</fullName>
    </submittedName>
</protein>
<dbReference type="RefSeq" id="WP_096366369.1">
    <property type="nucleotide sequence ID" value="NZ_AP018052.1"/>
</dbReference>
<dbReference type="GO" id="GO:0005886">
    <property type="term" value="C:plasma membrane"/>
    <property type="evidence" value="ECO:0007669"/>
    <property type="project" value="UniProtKB-SubCell"/>
</dbReference>
<evidence type="ECO:0000256" key="9">
    <source>
        <dbReference type="ARBA" id="ARBA00022989"/>
    </source>
</evidence>